<organism evidence="1">
    <name type="scientific">Podoviridae sp. ctU7u6</name>
    <dbReference type="NCBI Taxonomy" id="2825252"/>
    <lineage>
        <taxon>Viruses</taxon>
        <taxon>Duplodnaviria</taxon>
        <taxon>Heunggongvirae</taxon>
        <taxon>Uroviricota</taxon>
        <taxon>Caudoviricetes</taxon>
    </lineage>
</organism>
<name>A0A8S5P934_9CAUD</name>
<evidence type="ECO:0000313" key="1">
    <source>
        <dbReference type="EMBL" id="DAE03117.1"/>
    </source>
</evidence>
<dbReference type="EMBL" id="BK015359">
    <property type="protein sequence ID" value="DAE03117.1"/>
    <property type="molecule type" value="Genomic_DNA"/>
</dbReference>
<protein>
    <submittedName>
        <fullName evidence="1">Uncharacterized protein</fullName>
    </submittedName>
</protein>
<proteinExistence type="predicted"/>
<accession>A0A8S5P934</accession>
<sequence>MPSSNVKFKTIQKMKGIVLIVMPDASQHVEVKIPNGITPAQFDAIMNRIKHDFFTTVKPQADADSLVVTTYDENEANAILSNATSINAAKVLIDVVGNPKDSDWSGRFFTLYGNGDPKVAQAILFLKQNMDASAQNYLKSNGLGWLCDFLGLGITKFRF</sequence>
<reference evidence="1" key="1">
    <citation type="journal article" date="2021" name="Proc. Natl. Acad. Sci. U.S.A.">
        <title>A Catalog of Tens of Thousands of Viruses from Human Metagenomes Reveals Hidden Associations with Chronic Diseases.</title>
        <authorList>
            <person name="Tisza M.J."/>
            <person name="Buck C.B."/>
        </authorList>
    </citation>
    <scope>NUCLEOTIDE SEQUENCE</scope>
    <source>
        <strain evidence="1">CtU7u6</strain>
    </source>
</reference>